<dbReference type="CDD" id="cd01392">
    <property type="entry name" value="HTH_LacI"/>
    <property type="match status" value="1"/>
</dbReference>
<dbReference type="SUPFAM" id="SSF47413">
    <property type="entry name" value="lambda repressor-like DNA-binding domains"/>
    <property type="match status" value="1"/>
</dbReference>
<dbReference type="RefSeq" id="WP_184990787.1">
    <property type="nucleotide sequence ID" value="NZ_BOMK01000028.1"/>
</dbReference>
<dbReference type="SMART" id="SM00354">
    <property type="entry name" value="HTH_LACI"/>
    <property type="match status" value="1"/>
</dbReference>
<keyword evidence="6" id="KW-1185">Reference proteome</keyword>
<accession>A0A7W7MNQ3</accession>
<dbReference type="Gene3D" id="3.40.50.2300">
    <property type="match status" value="2"/>
</dbReference>
<dbReference type="Gene3D" id="1.10.260.40">
    <property type="entry name" value="lambda repressor-like DNA-binding domains"/>
    <property type="match status" value="1"/>
</dbReference>
<dbReference type="InterPro" id="IPR046335">
    <property type="entry name" value="LacI/GalR-like_sensor"/>
</dbReference>
<dbReference type="InterPro" id="IPR000843">
    <property type="entry name" value="HTH_LacI"/>
</dbReference>
<evidence type="ECO:0000259" key="4">
    <source>
        <dbReference type="PROSITE" id="PS50932"/>
    </source>
</evidence>
<evidence type="ECO:0000256" key="2">
    <source>
        <dbReference type="ARBA" id="ARBA00023125"/>
    </source>
</evidence>
<sequence length="349" mass="37257">MSAARSPDGTVDAPAERRPTLTQVAALAGVSLKTASRALNSEPNVAEATGRRVRDAADHLGYRLNGIARELRRGATSALVGLISGDLTNPFYSAVASGIERELRQHGLQLVTANNDEDAELEHALIDAFLERRVRALLVVPSADRHAYLAIEGSRGVPFVFLDRPPVGLDADVVVIDNAGGARAAAEHLLTRGHRRIALVADLARMVPQRGRIEGFQQAMRASGNDEWAPFLRTDVHDVSSAERTVRELLALDPAPTALFTTNNRLTTGALRALKEHPDPPALIGFDDFDLAEVIGTTVVAHDAVAMGREAARLAFERISGHSGPARSIVISTSVIARGSGERAPRIGD</sequence>
<keyword evidence="1" id="KW-0805">Transcription regulation</keyword>
<evidence type="ECO:0000313" key="6">
    <source>
        <dbReference type="Proteomes" id="UP000578112"/>
    </source>
</evidence>
<dbReference type="GO" id="GO:0000976">
    <property type="term" value="F:transcription cis-regulatory region binding"/>
    <property type="evidence" value="ECO:0007669"/>
    <property type="project" value="TreeGrafter"/>
</dbReference>
<evidence type="ECO:0000313" key="5">
    <source>
        <dbReference type="EMBL" id="MBB4760775.1"/>
    </source>
</evidence>
<protein>
    <submittedName>
        <fullName evidence="5">LacI family transcriptional regulator</fullName>
    </submittedName>
</protein>
<dbReference type="Proteomes" id="UP000578112">
    <property type="component" value="Unassembled WGS sequence"/>
</dbReference>
<keyword evidence="3" id="KW-0804">Transcription</keyword>
<dbReference type="GO" id="GO:0003700">
    <property type="term" value="F:DNA-binding transcription factor activity"/>
    <property type="evidence" value="ECO:0007669"/>
    <property type="project" value="TreeGrafter"/>
</dbReference>
<gene>
    <name evidence="5" type="ORF">BJ971_001331</name>
</gene>
<organism evidence="5 6">
    <name type="scientific">Actinoplanes digitatis</name>
    <dbReference type="NCBI Taxonomy" id="1868"/>
    <lineage>
        <taxon>Bacteria</taxon>
        <taxon>Bacillati</taxon>
        <taxon>Actinomycetota</taxon>
        <taxon>Actinomycetes</taxon>
        <taxon>Micromonosporales</taxon>
        <taxon>Micromonosporaceae</taxon>
        <taxon>Actinoplanes</taxon>
    </lineage>
</organism>
<dbReference type="EMBL" id="JACHNH010000001">
    <property type="protein sequence ID" value="MBB4760775.1"/>
    <property type="molecule type" value="Genomic_DNA"/>
</dbReference>
<name>A0A7W7MNQ3_9ACTN</name>
<dbReference type="InterPro" id="IPR010982">
    <property type="entry name" value="Lambda_DNA-bd_dom_sf"/>
</dbReference>
<dbReference type="Pfam" id="PF13377">
    <property type="entry name" value="Peripla_BP_3"/>
    <property type="match status" value="1"/>
</dbReference>
<feature type="domain" description="HTH lacI-type" evidence="4">
    <location>
        <begin position="19"/>
        <end position="73"/>
    </location>
</feature>
<dbReference type="PANTHER" id="PTHR30146:SF109">
    <property type="entry name" value="HTH-TYPE TRANSCRIPTIONAL REGULATOR GALS"/>
    <property type="match status" value="1"/>
</dbReference>
<dbReference type="Pfam" id="PF00356">
    <property type="entry name" value="LacI"/>
    <property type="match status" value="1"/>
</dbReference>
<comment type="caution">
    <text evidence="5">The sequence shown here is derived from an EMBL/GenBank/DDBJ whole genome shotgun (WGS) entry which is preliminary data.</text>
</comment>
<keyword evidence="2" id="KW-0238">DNA-binding</keyword>
<dbReference type="SUPFAM" id="SSF53822">
    <property type="entry name" value="Periplasmic binding protein-like I"/>
    <property type="match status" value="1"/>
</dbReference>
<evidence type="ECO:0000256" key="1">
    <source>
        <dbReference type="ARBA" id="ARBA00023015"/>
    </source>
</evidence>
<dbReference type="AlphaFoldDB" id="A0A7W7MNQ3"/>
<dbReference type="InterPro" id="IPR028082">
    <property type="entry name" value="Peripla_BP_I"/>
</dbReference>
<reference evidence="5 6" key="1">
    <citation type="submission" date="2020-08" db="EMBL/GenBank/DDBJ databases">
        <title>Sequencing the genomes of 1000 actinobacteria strains.</title>
        <authorList>
            <person name="Klenk H.-P."/>
        </authorList>
    </citation>
    <scope>NUCLEOTIDE SEQUENCE [LARGE SCALE GENOMIC DNA]</scope>
    <source>
        <strain evidence="5 6">DSM 43149</strain>
    </source>
</reference>
<dbReference type="PANTHER" id="PTHR30146">
    <property type="entry name" value="LACI-RELATED TRANSCRIPTIONAL REPRESSOR"/>
    <property type="match status" value="1"/>
</dbReference>
<dbReference type="CDD" id="cd06267">
    <property type="entry name" value="PBP1_LacI_sugar_binding-like"/>
    <property type="match status" value="1"/>
</dbReference>
<proteinExistence type="predicted"/>
<dbReference type="PROSITE" id="PS50932">
    <property type="entry name" value="HTH_LACI_2"/>
    <property type="match status" value="1"/>
</dbReference>
<evidence type="ECO:0000256" key="3">
    <source>
        <dbReference type="ARBA" id="ARBA00023163"/>
    </source>
</evidence>